<proteinExistence type="predicted"/>
<evidence type="ECO:0000313" key="2">
    <source>
        <dbReference type="Proteomes" id="UP001162780"/>
    </source>
</evidence>
<dbReference type="InterPro" id="IPR038706">
    <property type="entry name" value="Type_VI_SciN-like_sf"/>
</dbReference>
<name>A0ABY7GMH2_9GAMM</name>
<evidence type="ECO:0000313" key="1">
    <source>
        <dbReference type="EMBL" id="WAR45704.1"/>
    </source>
</evidence>
<dbReference type="PANTHER" id="PTHR37625:SF4">
    <property type="entry name" value="OUTER MEMBRANE LIPOPROTEIN"/>
    <property type="match status" value="1"/>
</dbReference>
<accession>A0ABY7GMH2</accession>
<dbReference type="Gene3D" id="2.60.40.4150">
    <property type="entry name" value="Type VI secretion system, lipoprotein SciN"/>
    <property type="match status" value="1"/>
</dbReference>
<dbReference type="InterPro" id="IPR017734">
    <property type="entry name" value="T6SS_SciN"/>
</dbReference>
<sequence length="165" mass="18185">MKRFCIYTMLNVLVVGCASDPELPPPPPPTLVNLQIEASANLNADSNGNGAPVMLRVYELREQSNFSAADFFALYDNEQATLSADLARKQNLLLKPGETKKLTIKPDDDVASVGFFAAFRQLDSARWRAIAEVQPHQTQDYRVKLIDNQLTVEAIQPAASAPQEP</sequence>
<dbReference type="PROSITE" id="PS51257">
    <property type="entry name" value="PROKAR_LIPOPROTEIN"/>
    <property type="match status" value="1"/>
</dbReference>
<keyword evidence="1" id="KW-0449">Lipoprotein</keyword>
<dbReference type="RefSeq" id="WP_255186613.1">
    <property type="nucleotide sequence ID" value="NZ_CP113517.1"/>
</dbReference>
<protein>
    <submittedName>
        <fullName evidence="1">Type VI secretion system lipoprotein TssJ</fullName>
    </submittedName>
</protein>
<organism evidence="1 2">
    <name type="scientific">Methylomonas rapida</name>
    <dbReference type="NCBI Taxonomy" id="2963939"/>
    <lineage>
        <taxon>Bacteria</taxon>
        <taxon>Pseudomonadati</taxon>
        <taxon>Pseudomonadota</taxon>
        <taxon>Gammaproteobacteria</taxon>
        <taxon>Methylococcales</taxon>
        <taxon>Methylococcaceae</taxon>
        <taxon>Methylomonas</taxon>
    </lineage>
</organism>
<dbReference type="PANTHER" id="PTHR37625">
    <property type="entry name" value="OUTER MEMBRANE LIPOPROTEIN-RELATED"/>
    <property type="match status" value="1"/>
</dbReference>
<dbReference type="NCBIfam" id="TIGR03352">
    <property type="entry name" value="VI_chp_3"/>
    <property type="match status" value="1"/>
</dbReference>
<dbReference type="Proteomes" id="UP001162780">
    <property type="component" value="Chromosome"/>
</dbReference>
<dbReference type="EMBL" id="CP113517">
    <property type="protein sequence ID" value="WAR45704.1"/>
    <property type="molecule type" value="Genomic_DNA"/>
</dbReference>
<dbReference type="Pfam" id="PF12790">
    <property type="entry name" value="T6SS-SciN"/>
    <property type="match status" value="1"/>
</dbReference>
<gene>
    <name evidence="1" type="primary">tssJ</name>
    <name evidence="1" type="ORF">NM686_004100</name>
</gene>
<keyword evidence="2" id="KW-1185">Reference proteome</keyword>
<reference evidence="1" key="1">
    <citation type="submission" date="2022-11" db="EMBL/GenBank/DDBJ databases">
        <title>Methylomonas rapida sp. nov., Carotenoid-Producing Obligate Methanotrophs with High Growth Characteristics and Biotechnological Potential.</title>
        <authorList>
            <person name="Tikhonova E.N."/>
            <person name="Suleimanov R.Z."/>
            <person name="Miroshnikov K."/>
            <person name="Oshkin I.Y."/>
            <person name="Belova S.E."/>
            <person name="Danilova O.V."/>
            <person name="Ashikhmin A."/>
            <person name="Konopkin A."/>
            <person name="But S.Y."/>
            <person name="Khmelenina V.N."/>
            <person name="Kuznetsov N."/>
            <person name="Pimenov N.V."/>
            <person name="Dedysh S.N."/>
        </authorList>
    </citation>
    <scope>NUCLEOTIDE SEQUENCE</scope>
    <source>
        <strain evidence="1">MP1</strain>
    </source>
</reference>